<evidence type="ECO:0000259" key="1">
    <source>
        <dbReference type="Pfam" id="PF01037"/>
    </source>
</evidence>
<feature type="domain" description="Transcription regulator AsnC/Lrp ligand binding" evidence="1">
    <location>
        <begin position="7"/>
        <end position="58"/>
    </location>
</feature>
<sequence>MAANAYVLINATPQKIADILTNIKKSPAVKRANAVTGPYDIIAYIEAEDINEIGKTVVFQIQGVFSFI</sequence>
<accession>X1BQB0</accession>
<dbReference type="Pfam" id="PF01037">
    <property type="entry name" value="AsnC_trans_reg"/>
    <property type="match status" value="1"/>
</dbReference>
<evidence type="ECO:0000313" key="2">
    <source>
        <dbReference type="EMBL" id="GAG74351.1"/>
    </source>
</evidence>
<dbReference type="Gene3D" id="3.30.70.920">
    <property type="match status" value="1"/>
</dbReference>
<organism evidence="2">
    <name type="scientific">marine sediment metagenome</name>
    <dbReference type="NCBI Taxonomy" id="412755"/>
    <lineage>
        <taxon>unclassified sequences</taxon>
        <taxon>metagenomes</taxon>
        <taxon>ecological metagenomes</taxon>
    </lineage>
</organism>
<name>X1BQB0_9ZZZZ</name>
<proteinExistence type="predicted"/>
<comment type="caution">
    <text evidence="2">The sequence shown here is derived from an EMBL/GenBank/DDBJ whole genome shotgun (WGS) entry which is preliminary data.</text>
</comment>
<dbReference type="AlphaFoldDB" id="X1BQB0"/>
<dbReference type="EMBL" id="BART01000696">
    <property type="protein sequence ID" value="GAG74351.1"/>
    <property type="molecule type" value="Genomic_DNA"/>
</dbReference>
<protein>
    <recommendedName>
        <fullName evidence="1">Transcription regulator AsnC/Lrp ligand binding domain-containing protein</fullName>
    </recommendedName>
</protein>
<dbReference type="InterPro" id="IPR011008">
    <property type="entry name" value="Dimeric_a/b-barrel"/>
</dbReference>
<gene>
    <name evidence="2" type="ORF">S01H4_02994</name>
</gene>
<reference evidence="2" key="1">
    <citation type="journal article" date="2014" name="Front. Microbiol.">
        <title>High frequency of phylogenetically diverse reductive dehalogenase-homologous genes in deep subseafloor sedimentary metagenomes.</title>
        <authorList>
            <person name="Kawai M."/>
            <person name="Futagami T."/>
            <person name="Toyoda A."/>
            <person name="Takaki Y."/>
            <person name="Nishi S."/>
            <person name="Hori S."/>
            <person name="Arai W."/>
            <person name="Tsubouchi T."/>
            <person name="Morono Y."/>
            <person name="Uchiyama I."/>
            <person name="Ito T."/>
            <person name="Fujiyama A."/>
            <person name="Inagaki F."/>
            <person name="Takami H."/>
        </authorList>
    </citation>
    <scope>NUCLEOTIDE SEQUENCE</scope>
    <source>
        <strain evidence="2">Expedition CK06-06</strain>
    </source>
</reference>
<dbReference type="SUPFAM" id="SSF54909">
    <property type="entry name" value="Dimeric alpha+beta barrel"/>
    <property type="match status" value="1"/>
</dbReference>
<dbReference type="InterPro" id="IPR019887">
    <property type="entry name" value="Tscrpt_reg_AsnC/Lrp_C"/>
</dbReference>